<dbReference type="RefSeq" id="WP_161013237.1">
    <property type="nucleotide sequence ID" value="NZ_WWCK01000002.1"/>
</dbReference>
<dbReference type="PANTHER" id="PTHR45138:SF9">
    <property type="entry name" value="DIGUANYLATE CYCLASE DGCM-RELATED"/>
    <property type="match status" value="1"/>
</dbReference>
<dbReference type="InterPro" id="IPR000160">
    <property type="entry name" value="GGDEF_dom"/>
</dbReference>
<feature type="domain" description="Response regulatory" evidence="4">
    <location>
        <begin position="18"/>
        <end position="133"/>
    </location>
</feature>
<dbReference type="SMART" id="SM00267">
    <property type="entry name" value="GGDEF"/>
    <property type="match status" value="1"/>
</dbReference>
<evidence type="ECO:0000313" key="7">
    <source>
        <dbReference type="Proteomes" id="UP000450012"/>
    </source>
</evidence>
<name>A0A7X4KB14_9BURK</name>
<dbReference type="InterPro" id="IPR050469">
    <property type="entry name" value="Diguanylate_Cyclase"/>
</dbReference>
<evidence type="ECO:0000313" key="6">
    <source>
        <dbReference type="EMBL" id="MYM66685.1"/>
    </source>
</evidence>
<reference evidence="6 7" key="1">
    <citation type="submission" date="2019-12" db="EMBL/GenBank/DDBJ databases">
        <title>Novel species isolated from a subtropical stream in China.</title>
        <authorList>
            <person name="Lu H."/>
        </authorList>
    </citation>
    <scope>NUCLEOTIDE SEQUENCE [LARGE SCALE GENOMIC DNA]</scope>
    <source>
        <strain evidence="6 7">FT55W</strain>
    </source>
</reference>
<dbReference type="SUPFAM" id="SSF55073">
    <property type="entry name" value="Nucleotide cyclase"/>
    <property type="match status" value="1"/>
</dbReference>
<dbReference type="InterPro" id="IPR001789">
    <property type="entry name" value="Sig_transdc_resp-reg_receiver"/>
</dbReference>
<dbReference type="GO" id="GO:1902201">
    <property type="term" value="P:negative regulation of bacterial-type flagellum-dependent cell motility"/>
    <property type="evidence" value="ECO:0007669"/>
    <property type="project" value="TreeGrafter"/>
</dbReference>
<gene>
    <name evidence="6" type="ORF">GTP45_07570</name>
</gene>
<dbReference type="InterPro" id="IPR043128">
    <property type="entry name" value="Rev_trsase/Diguanyl_cyclase"/>
</dbReference>
<dbReference type="PANTHER" id="PTHR45138">
    <property type="entry name" value="REGULATORY COMPONENTS OF SENSORY TRANSDUCTION SYSTEM"/>
    <property type="match status" value="1"/>
</dbReference>
<dbReference type="CDD" id="cd01949">
    <property type="entry name" value="GGDEF"/>
    <property type="match status" value="1"/>
</dbReference>
<evidence type="ECO:0000256" key="3">
    <source>
        <dbReference type="PROSITE-ProRule" id="PRU00169"/>
    </source>
</evidence>
<sequence length="313" mass="33528">MGSMMHFPLQAPASARATVLVIDDQPLNIQTVYSMLSQQYEVLMATSGADGIAICQAQQPDIVLLDLVMPGMSGMAVAERLKQDQRTAAIPVIFITASTDPVEESACWEAGAVDFVSKPLNPMTLRHRMQVHLTLRRQAEALQRLAFLDGLTGIPNRRYFDQQADTALAVARRSGAPLTLMLGDVDFFKRYNDLYGHQAGDACLTQVATALQAGLRRPGDFVARYGGEEFAVLLPGLGRDDALRLAQHLCQQVRALQLPHAAGTAGGTVSLSLGVAVTDGNDSVNQLLARADAQLYRAKGAGRDCACVDAGPP</sequence>
<proteinExistence type="predicted"/>
<dbReference type="Proteomes" id="UP000450012">
    <property type="component" value="Unassembled WGS sequence"/>
</dbReference>
<comment type="catalytic activity">
    <reaction evidence="2">
        <text>2 GTP = 3',3'-c-di-GMP + 2 diphosphate</text>
        <dbReference type="Rhea" id="RHEA:24898"/>
        <dbReference type="ChEBI" id="CHEBI:33019"/>
        <dbReference type="ChEBI" id="CHEBI:37565"/>
        <dbReference type="ChEBI" id="CHEBI:58805"/>
        <dbReference type="EC" id="2.7.7.65"/>
    </reaction>
</comment>
<organism evidence="6 7">
    <name type="scientific">Duganella rivi</name>
    <dbReference type="NCBI Taxonomy" id="2666083"/>
    <lineage>
        <taxon>Bacteria</taxon>
        <taxon>Pseudomonadati</taxon>
        <taxon>Pseudomonadota</taxon>
        <taxon>Betaproteobacteria</taxon>
        <taxon>Burkholderiales</taxon>
        <taxon>Oxalobacteraceae</taxon>
        <taxon>Telluria group</taxon>
        <taxon>Duganella</taxon>
    </lineage>
</organism>
<feature type="domain" description="GGDEF" evidence="5">
    <location>
        <begin position="176"/>
        <end position="311"/>
    </location>
</feature>
<accession>A0A7X4KB14</accession>
<evidence type="ECO:0000256" key="1">
    <source>
        <dbReference type="ARBA" id="ARBA00012528"/>
    </source>
</evidence>
<dbReference type="AlphaFoldDB" id="A0A7X4KB14"/>
<evidence type="ECO:0000259" key="4">
    <source>
        <dbReference type="PROSITE" id="PS50110"/>
    </source>
</evidence>
<dbReference type="SMART" id="SM00448">
    <property type="entry name" value="REC"/>
    <property type="match status" value="1"/>
</dbReference>
<evidence type="ECO:0000259" key="5">
    <source>
        <dbReference type="PROSITE" id="PS50887"/>
    </source>
</evidence>
<dbReference type="InterPro" id="IPR011006">
    <property type="entry name" value="CheY-like_superfamily"/>
</dbReference>
<keyword evidence="3" id="KW-0597">Phosphoprotein</keyword>
<dbReference type="PROSITE" id="PS50887">
    <property type="entry name" value="GGDEF"/>
    <property type="match status" value="1"/>
</dbReference>
<dbReference type="EC" id="2.7.7.65" evidence="1"/>
<dbReference type="GO" id="GO:0052621">
    <property type="term" value="F:diguanylate cyclase activity"/>
    <property type="evidence" value="ECO:0007669"/>
    <property type="project" value="UniProtKB-EC"/>
</dbReference>
<evidence type="ECO:0000256" key="2">
    <source>
        <dbReference type="ARBA" id="ARBA00034247"/>
    </source>
</evidence>
<keyword evidence="7" id="KW-1185">Reference proteome</keyword>
<dbReference type="GO" id="GO:0000160">
    <property type="term" value="P:phosphorelay signal transduction system"/>
    <property type="evidence" value="ECO:0007669"/>
    <property type="project" value="InterPro"/>
</dbReference>
<dbReference type="EMBL" id="WWCK01000002">
    <property type="protein sequence ID" value="MYM66685.1"/>
    <property type="molecule type" value="Genomic_DNA"/>
</dbReference>
<dbReference type="SUPFAM" id="SSF52172">
    <property type="entry name" value="CheY-like"/>
    <property type="match status" value="1"/>
</dbReference>
<dbReference type="Gene3D" id="3.30.70.270">
    <property type="match status" value="1"/>
</dbReference>
<dbReference type="Pfam" id="PF00990">
    <property type="entry name" value="GGDEF"/>
    <property type="match status" value="1"/>
</dbReference>
<dbReference type="GO" id="GO:0043709">
    <property type="term" value="P:cell adhesion involved in single-species biofilm formation"/>
    <property type="evidence" value="ECO:0007669"/>
    <property type="project" value="TreeGrafter"/>
</dbReference>
<dbReference type="FunFam" id="3.30.70.270:FF:000001">
    <property type="entry name" value="Diguanylate cyclase domain protein"/>
    <property type="match status" value="1"/>
</dbReference>
<dbReference type="InterPro" id="IPR029787">
    <property type="entry name" value="Nucleotide_cyclase"/>
</dbReference>
<dbReference type="Gene3D" id="3.40.50.2300">
    <property type="match status" value="1"/>
</dbReference>
<dbReference type="Pfam" id="PF00072">
    <property type="entry name" value="Response_reg"/>
    <property type="match status" value="1"/>
</dbReference>
<dbReference type="NCBIfam" id="TIGR00254">
    <property type="entry name" value="GGDEF"/>
    <property type="match status" value="1"/>
</dbReference>
<protein>
    <recommendedName>
        <fullName evidence="1">diguanylate cyclase</fullName>
        <ecNumber evidence="1">2.7.7.65</ecNumber>
    </recommendedName>
</protein>
<comment type="caution">
    <text evidence="6">The sequence shown here is derived from an EMBL/GenBank/DDBJ whole genome shotgun (WGS) entry which is preliminary data.</text>
</comment>
<feature type="modified residue" description="4-aspartylphosphate" evidence="3">
    <location>
        <position position="66"/>
    </location>
</feature>
<dbReference type="GO" id="GO:0005886">
    <property type="term" value="C:plasma membrane"/>
    <property type="evidence" value="ECO:0007669"/>
    <property type="project" value="TreeGrafter"/>
</dbReference>
<dbReference type="PROSITE" id="PS50110">
    <property type="entry name" value="RESPONSE_REGULATORY"/>
    <property type="match status" value="1"/>
</dbReference>